<evidence type="ECO:0000313" key="2">
    <source>
        <dbReference type="EMBL" id="BBJ43144.1"/>
    </source>
</evidence>
<accession>A0A499UMQ9</accession>
<evidence type="ECO:0000256" key="1">
    <source>
        <dbReference type="SAM" id="MobiDB-lite"/>
    </source>
</evidence>
<proteinExistence type="predicted"/>
<sequence length="100" mass="9785">MATFPYRSSPRLKDRFLMKQGTLKTLGVIALGAVAVITGGSAASAAPSAPVPGGSAGRVAGPGQPAAQPGNPAAQAKPGQGMLGQLPLQGLPTSNLIKLG</sequence>
<gene>
    <name evidence="2" type="ORF">SSPO_058620</name>
</gene>
<feature type="compositionally biased region" description="Low complexity" evidence="1">
    <location>
        <begin position="43"/>
        <end position="53"/>
    </location>
</feature>
<organism evidence="2 3">
    <name type="scientific">Streptomyces antimycoticus</name>
    <dbReference type="NCBI Taxonomy" id="68175"/>
    <lineage>
        <taxon>Bacteria</taxon>
        <taxon>Bacillati</taxon>
        <taxon>Actinomycetota</taxon>
        <taxon>Actinomycetes</taxon>
        <taxon>Kitasatosporales</taxon>
        <taxon>Streptomycetaceae</taxon>
        <taxon>Streptomyces</taxon>
        <taxon>Streptomyces violaceusniger group</taxon>
    </lineage>
</organism>
<reference evidence="2 3" key="1">
    <citation type="journal article" date="2020" name="Int. J. Syst. Evol. Microbiol.">
        <title>Reclassification of Streptomyces castelarensis and Streptomyces sporoclivatus as later heterotypic synonyms of Streptomyces antimycoticus.</title>
        <authorList>
            <person name="Komaki H."/>
            <person name="Tamura T."/>
        </authorList>
    </citation>
    <scope>NUCLEOTIDE SEQUENCE [LARGE SCALE GENOMIC DNA]</scope>
    <source>
        <strain evidence="2 3">NBRC 100767</strain>
    </source>
</reference>
<feature type="region of interest" description="Disordered" evidence="1">
    <location>
        <begin position="43"/>
        <end position="100"/>
    </location>
</feature>
<dbReference type="EMBL" id="AP019620">
    <property type="protein sequence ID" value="BBJ43144.1"/>
    <property type="molecule type" value="Genomic_DNA"/>
</dbReference>
<evidence type="ECO:0000313" key="3">
    <source>
        <dbReference type="Proteomes" id="UP000463951"/>
    </source>
</evidence>
<protein>
    <submittedName>
        <fullName evidence="2">Uncharacterized protein</fullName>
    </submittedName>
</protein>
<feature type="compositionally biased region" description="Low complexity" evidence="1">
    <location>
        <begin position="61"/>
        <end position="92"/>
    </location>
</feature>
<name>A0A499UMQ9_9ACTN</name>
<dbReference type="AlphaFoldDB" id="A0A499UMQ9"/>
<dbReference type="Proteomes" id="UP000463951">
    <property type="component" value="Chromosome"/>
</dbReference>